<keyword evidence="5 9" id="KW-0269">Exonuclease</keyword>
<dbReference type="AlphaFoldDB" id="A0A1G2KSP2"/>
<accession>A0A1G2KSP2</accession>
<feature type="domain" description="DHHA1" evidence="7">
    <location>
        <begin position="375"/>
        <end position="459"/>
    </location>
</feature>
<evidence type="ECO:0000259" key="7">
    <source>
        <dbReference type="Pfam" id="PF02272"/>
    </source>
</evidence>
<keyword evidence="3" id="KW-0540">Nuclease</keyword>
<gene>
    <name evidence="9" type="ORF">A3C16_05310</name>
</gene>
<dbReference type="Pfam" id="PF17768">
    <property type="entry name" value="RecJ_OB"/>
    <property type="match status" value="1"/>
</dbReference>
<evidence type="ECO:0000313" key="10">
    <source>
        <dbReference type="Proteomes" id="UP000177811"/>
    </source>
</evidence>
<dbReference type="Pfam" id="PF02272">
    <property type="entry name" value="DHHA1"/>
    <property type="match status" value="1"/>
</dbReference>
<dbReference type="Gene3D" id="3.90.1640.30">
    <property type="match status" value="1"/>
</dbReference>
<dbReference type="GO" id="GO:0006281">
    <property type="term" value="P:DNA repair"/>
    <property type="evidence" value="ECO:0007669"/>
    <property type="project" value="InterPro"/>
</dbReference>
<reference evidence="9 10" key="1">
    <citation type="journal article" date="2016" name="Nat. Commun.">
        <title>Thousands of microbial genomes shed light on interconnected biogeochemical processes in an aquifer system.</title>
        <authorList>
            <person name="Anantharaman K."/>
            <person name="Brown C.T."/>
            <person name="Hug L.A."/>
            <person name="Sharon I."/>
            <person name="Castelle C.J."/>
            <person name="Probst A.J."/>
            <person name="Thomas B.C."/>
            <person name="Singh A."/>
            <person name="Wilkins M.J."/>
            <person name="Karaoz U."/>
            <person name="Brodie E.L."/>
            <person name="Williams K.H."/>
            <person name="Hubbard S.S."/>
            <person name="Banfield J.F."/>
        </authorList>
    </citation>
    <scope>NUCLEOTIDE SEQUENCE [LARGE SCALE GENOMIC DNA]</scope>
</reference>
<evidence type="ECO:0000256" key="2">
    <source>
        <dbReference type="ARBA" id="ARBA00019841"/>
    </source>
</evidence>
<dbReference type="InterPro" id="IPR051673">
    <property type="entry name" value="SSDNA_exonuclease_RecJ"/>
</dbReference>
<organism evidence="9 10">
    <name type="scientific">Candidatus Sungbacteria bacterium RIFCSPHIGHO2_02_FULL_51_29</name>
    <dbReference type="NCBI Taxonomy" id="1802273"/>
    <lineage>
        <taxon>Bacteria</taxon>
        <taxon>Candidatus Sungiibacteriota</taxon>
    </lineage>
</organism>
<dbReference type="InterPro" id="IPR003156">
    <property type="entry name" value="DHHA1_dom"/>
</dbReference>
<evidence type="ECO:0000259" key="8">
    <source>
        <dbReference type="Pfam" id="PF17768"/>
    </source>
</evidence>
<dbReference type="Pfam" id="PF01368">
    <property type="entry name" value="DHH"/>
    <property type="match status" value="1"/>
</dbReference>
<dbReference type="InterPro" id="IPR001667">
    <property type="entry name" value="DDH_dom"/>
</dbReference>
<dbReference type="InterPro" id="IPR041122">
    <property type="entry name" value="RecJ_OB"/>
</dbReference>
<feature type="domain" description="DDH" evidence="6">
    <location>
        <begin position="100"/>
        <end position="252"/>
    </location>
</feature>
<dbReference type="EMBL" id="MHQL01000034">
    <property type="protein sequence ID" value="OHA02465.1"/>
    <property type="molecule type" value="Genomic_DNA"/>
</dbReference>
<proteinExistence type="inferred from homology"/>
<dbReference type="PANTHER" id="PTHR30255">
    <property type="entry name" value="SINGLE-STRANDED-DNA-SPECIFIC EXONUCLEASE RECJ"/>
    <property type="match status" value="1"/>
</dbReference>
<evidence type="ECO:0000313" key="9">
    <source>
        <dbReference type="EMBL" id="OHA02465.1"/>
    </source>
</evidence>
<dbReference type="NCBIfam" id="TIGR00644">
    <property type="entry name" value="recJ"/>
    <property type="match status" value="1"/>
</dbReference>
<dbReference type="Proteomes" id="UP000177811">
    <property type="component" value="Unassembled WGS sequence"/>
</dbReference>
<evidence type="ECO:0000256" key="4">
    <source>
        <dbReference type="ARBA" id="ARBA00022801"/>
    </source>
</evidence>
<sequence>MSIFVNTSQWIVKPSPPEEFVALVRKNFSAEGGSAPGGQVSISQFQLLAQLLWSRGLKTEAEVDKFLNPDYAKHTHDPFLFKGMDKAVARLISAIEKKEKIIVFADYDADGVDGAAILCEFLKKVGAEYSVFIPDRFKEAYGLSMARIDEFHGLGAKVIVTIDCGVTDFNEIEKANEYGTDVIVCDHHLVPPRWPNAYAIIDHKQEDDTYPEKVLSGAGLAFKIVEAVLKRWKHPDIIPGWEKWLLDCVAIAAIADMVPITGENRVYVKYGIDVMKKMRRPGLRALLRGRDILPGRITQETIGFTIAPRINAASRMDHANTAFELLMTENIAEAEWLSRRLEEKNLERRSIVEKILITLDERLKNVSEPRIIFEGSSDWPAGVLGIAANRILEKYHCPVFLYAMLPGVIKGSCRGPEGMNIVDFMRTAEGHFTDFGGHAQAGGFSLLPEKVLELKSVLEAGIVGIEYDAAAPKHEADAALSMEEVNRDTFNIVQRLQPFGFGNLEPVFLFQDVEIQDMRHVGSDGTHVKMKLGPQGIGAIYFRASHNGFKQRDRLDMLATLQENEWNGNSTIELRVVDAIKRG</sequence>
<evidence type="ECO:0000256" key="3">
    <source>
        <dbReference type="ARBA" id="ARBA00022722"/>
    </source>
</evidence>
<dbReference type="InterPro" id="IPR038763">
    <property type="entry name" value="DHH_sf"/>
</dbReference>
<evidence type="ECO:0000256" key="5">
    <source>
        <dbReference type="ARBA" id="ARBA00022839"/>
    </source>
</evidence>
<protein>
    <recommendedName>
        <fullName evidence="2">Single-stranded-DNA-specific exonuclease RecJ</fullName>
    </recommendedName>
</protein>
<dbReference type="GO" id="GO:0006310">
    <property type="term" value="P:DNA recombination"/>
    <property type="evidence" value="ECO:0007669"/>
    <property type="project" value="InterPro"/>
</dbReference>
<dbReference type="PANTHER" id="PTHR30255:SF2">
    <property type="entry name" value="SINGLE-STRANDED-DNA-SPECIFIC EXONUCLEASE RECJ"/>
    <property type="match status" value="1"/>
</dbReference>
<dbReference type="SUPFAM" id="SSF64182">
    <property type="entry name" value="DHH phosphoesterases"/>
    <property type="match status" value="1"/>
</dbReference>
<comment type="similarity">
    <text evidence="1">Belongs to the RecJ family.</text>
</comment>
<dbReference type="GO" id="GO:0008409">
    <property type="term" value="F:5'-3' exonuclease activity"/>
    <property type="evidence" value="ECO:0007669"/>
    <property type="project" value="InterPro"/>
</dbReference>
<evidence type="ECO:0000256" key="1">
    <source>
        <dbReference type="ARBA" id="ARBA00005915"/>
    </source>
</evidence>
<evidence type="ECO:0000259" key="6">
    <source>
        <dbReference type="Pfam" id="PF01368"/>
    </source>
</evidence>
<dbReference type="Gene3D" id="2.40.50.460">
    <property type="match status" value="1"/>
</dbReference>
<feature type="domain" description="RecJ OB" evidence="8">
    <location>
        <begin position="477"/>
        <end position="578"/>
    </location>
</feature>
<comment type="caution">
    <text evidence="9">The sequence shown here is derived from an EMBL/GenBank/DDBJ whole genome shotgun (WGS) entry which is preliminary data.</text>
</comment>
<dbReference type="InterPro" id="IPR004610">
    <property type="entry name" value="RecJ"/>
</dbReference>
<name>A0A1G2KSP2_9BACT</name>
<dbReference type="GO" id="GO:0003676">
    <property type="term" value="F:nucleic acid binding"/>
    <property type="evidence" value="ECO:0007669"/>
    <property type="project" value="InterPro"/>
</dbReference>
<keyword evidence="4" id="KW-0378">Hydrolase</keyword>